<evidence type="ECO:0000256" key="2">
    <source>
        <dbReference type="ARBA" id="ARBA00022692"/>
    </source>
</evidence>
<dbReference type="InterPro" id="IPR004853">
    <property type="entry name" value="Sugar_P_trans_dom"/>
</dbReference>
<comment type="subcellular location">
    <subcellularLocation>
        <location evidence="1">Membrane</location>
        <topology evidence="1">Multi-pass membrane protein</topology>
    </subcellularLocation>
</comment>
<feature type="transmembrane region" description="Helical" evidence="6">
    <location>
        <begin position="299"/>
        <end position="317"/>
    </location>
</feature>
<proteinExistence type="predicted"/>
<evidence type="ECO:0000256" key="4">
    <source>
        <dbReference type="ARBA" id="ARBA00023136"/>
    </source>
</evidence>
<dbReference type="EMBL" id="JAYWIO010000003">
    <property type="protein sequence ID" value="KAK7276985.1"/>
    <property type="molecule type" value="Genomic_DNA"/>
</dbReference>
<reference evidence="8 9" key="1">
    <citation type="submission" date="2024-01" db="EMBL/GenBank/DDBJ databases">
        <title>The genomes of 5 underutilized Papilionoideae crops provide insights into root nodulation and disease resistanc.</title>
        <authorList>
            <person name="Yuan L."/>
        </authorList>
    </citation>
    <scope>NUCLEOTIDE SEQUENCE [LARGE SCALE GENOMIC DNA]</scope>
    <source>
        <strain evidence="8">ZHUSHIDOU_FW_LH</strain>
        <tissue evidence="8">Leaf</tissue>
    </source>
</reference>
<feature type="domain" description="Sugar phosphate transporter" evidence="7">
    <location>
        <begin position="62"/>
        <end position="339"/>
    </location>
</feature>
<accession>A0AAN9IH41</accession>
<evidence type="ECO:0000256" key="1">
    <source>
        <dbReference type="ARBA" id="ARBA00004141"/>
    </source>
</evidence>
<feature type="transmembrane region" description="Helical" evidence="6">
    <location>
        <begin position="232"/>
        <end position="251"/>
    </location>
</feature>
<dbReference type="GO" id="GO:0016020">
    <property type="term" value="C:membrane"/>
    <property type="evidence" value="ECO:0007669"/>
    <property type="project" value="UniProtKB-SubCell"/>
</dbReference>
<feature type="transmembrane region" description="Helical" evidence="6">
    <location>
        <begin position="125"/>
        <end position="143"/>
    </location>
</feature>
<sequence length="383" mass="41283">MGWFDSLWGEEGRKLIKRKDSDAGEAGRALEELRASLYNELRTSEGAKRQQQRYCPPVVALTFNFMVAVGIIMANKLVMGKVGFNFPIFLTFVHYVTAWILLAIFKTLSLLPVSPPSKTTPFSSLFALGAVMAFASGLANTSLKYNSVGFYQMAKIAVTPTIVLAEFLLFRKTISFKKVLALAVVSAGVAVATVTDLEFNLFGAIIAVVWIIPSAINKILWSTLQQQGNWTALGLMWKTTPVTIFFLGALMPWIDPPGVLSFKWNVNNSSAVMISALLGFLLQWSGALALGATSATTHVVLGQFKTCVILLGGYLIFNSDPGIVSIGGAVIALSGMSAYTTLTLQDSQEISKQPLLPSTKPKSTSEEDSTDSSVNTSTPSVTV</sequence>
<keyword evidence="9" id="KW-1185">Reference proteome</keyword>
<dbReference type="Proteomes" id="UP001372338">
    <property type="component" value="Unassembled WGS sequence"/>
</dbReference>
<evidence type="ECO:0000259" key="7">
    <source>
        <dbReference type="Pfam" id="PF03151"/>
    </source>
</evidence>
<protein>
    <recommendedName>
        <fullName evidence="7">Sugar phosphate transporter domain-containing protein</fullName>
    </recommendedName>
</protein>
<dbReference type="InterPro" id="IPR050186">
    <property type="entry name" value="TPT_transporter"/>
</dbReference>
<feature type="transmembrane region" description="Helical" evidence="6">
    <location>
        <begin position="84"/>
        <end position="105"/>
    </location>
</feature>
<keyword evidence="3 6" id="KW-1133">Transmembrane helix</keyword>
<feature type="transmembrane region" description="Helical" evidence="6">
    <location>
        <begin position="271"/>
        <end position="292"/>
    </location>
</feature>
<comment type="caution">
    <text evidence="8">The sequence shown here is derived from an EMBL/GenBank/DDBJ whole genome shotgun (WGS) entry which is preliminary data.</text>
</comment>
<feature type="transmembrane region" description="Helical" evidence="6">
    <location>
        <begin position="58"/>
        <end position="78"/>
    </location>
</feature>
<feature type="transmembrane region" description="Helical" evidence="6">
    <location>
        <begin position="149"/>
        <end position="170"/>
    </location>
</feature>
<organism evidence="8 9">
    <name type="scientific">Crotalaria pallida</name>
    <name type="common">Smooth rattlebox</name>
    <name type="synonym">Crotalaria striata</name>
    <dbReference type="NCBI Taxonomy" id="3830"/>
    <lineage>
        <taxon>Eukaryota</taxon>
        <taxon>Viridiplantae</taxon>
        <taxon>Streptophyta</taxon>
        <taxon>Embryophyta</taxon>
        <taxon>Tracheophyta</taxon>
        <taxon>Spermatophyta</taxon>
        <taxon>Magnoliopsida</taxon>
        <taxon>eudicotyledons</taxon>
        <taxon>Gunneridae</taxon>
        <taxon>Pentapetalae</taxon>
        <taxon>rosids</taxon>
        <taxon>fabids</taxon>
        <taxon>Fabales</taxon>
        <taxon>Fabaceae</taxon>
        <taxon>Papilionoideae</taxon>
        <taxon>50 kb inversion clade</taxon>
        <taxon>genistoids sensu lato</taxon>
        <taxon>core genistoids</taxon>
        <taxon>Crotalarieae</taxon>
        <taxon>Crotalaria</taxon>
    </lineage>
</organism>
<name>A0AAN9IH41_CROPI</name>
<dbReference type="SUPFAM" id="SSF103481">
    <property type="entry name" value="Multidrug resistance efflux transporter EmrE"/>
    <property type="match status" value="1"/>
</dbReference>
<feature type="transmembrane region" description="Helical" evidence="6">
    <location>
        <begin position="201"/>
        <end position="220"/>
    </location>
</feature>
<evidence type="ECO:0000313" key="8">
    <source>
        <dbReference type="EMBL" id="KAK7276985.1"/>
    </source>
</evidence>
<evidence type="ECO:0000313" key="9">
    <source>
        <dbReference type="Proteomes" id="UP001372338"/>
    </source>
</evidence>
<gene>
    <name evidence="8" type="ORF">RIF29_18134</name>
</gene>
<dbReference type="Pfam" id="PF03151">
    <property type="entry name" value="TPT"/>
    <property type="match status" value="1"/>
</dbReference>
<feature type="compositionally biased region" description="Low complexity" evidence="5">
    <location>
        <begin position="371"/>
        <end position="383"/>
    </location>
</feature>
<feature type="transmembrane region" description="Helical" evidence="6">
    <location>
        <begin position="323"/>
        <end position="342"/>
    </location>
</feature>
<evidence type="ECO:0000256" key="5">
    <source>
        <dbReference type="SAM" id="MobiDB-lite"/>
    </source>
</evidence>
<dbReference type="PANTHER" id="PTHR11132">
    <property type="entry name" value="SOLUTE CARRIER FAMILY 35"/>
    <property type="match status" value="1"/>
</dbReference>
<keyword evidence="4 6" id="KW-0472">Membrane</keyword>
<keyword evidence="2 6" id="KW-0812">Transmembrane</keyword>
<evidence type="ECO:0000256" key="6">
    <source>
        <dbReference type="SAM" id="Phobius"/>
    </source>
</evidence>
<dbReference type="InterPro" id="IPR037185">
    <property type="entry name" value="EmrE-like"/>
</dbReference>
<feature type="region of interest" description="Disordered" evidence="5">
    <location>
        <begin position="350"/>
        <end position="383"/>
    </location>
</feature>
<evidence type="ECO:0000256" key="3">
    <source>
        <dbReference type="ARBA" id="ARBA00022989"/>
    </source>
</evidence>
<dbReference type="AlphaFoldDB" id="A0AAN9IH41"/>